<dbReference type="InterPro" id="IPR004609">
    <property type="entry name" value="ATP-dep_DNA_helicase_RecG"/>
</dbReference>
<dbReference type="SUPFAM" id="SSF50249">
    <property type="entry name" value="Nucleic acid-binding proteins"/>
    <property type="match status" value="1"/>
</dbReference>
<evidence type="ECO:0000256" key="3">
    <source>
        <dbReference type="ARBA" id="ARBA00022741"/>
    </source>
</evidence>
<dbReference type="SUPFAM" id="SSF52540">
    <property type="entry name" value="P-loop containing nucleoside triphosphate hydrolases"/>
    <property type="match status" value="2"/>
</dbReference>
<evidence type="ECO:0000259" key="16">
    <source>
        <dbReference type="PROSITE" id="PS51192"/>
    </source>
</evidence>
<dbReference type="PANTHER" id="PTHR47964:SF1">
    <property type="entry name" value="ATP-DEPENDENT DNA HELICASE HOMOLOG RECG, CHLOROPLASTIC"/>
    <property type="match status" value="1"/>
</dbReference>
<evidence type="ECO:0000256" key="15">
    <source>
        <dbReference type="RuleBase" id="RU363016"/>
    </source>
</evidence>
<evidence type="ECO:0000256" key="1">
    <source>
        <dbReference type="ARBA" id="ARBA00007504"/>
    </source>
</evidence>
<keyword evidence="8" id="KW-0238">DNA-binding</keyword>
<sequence>MRPEILNYFFKPVTSLKGVGPKVALSVTRLVGRHIEPNQNARYVDLLFHLPLGYKDRREQPKVEQLVPEQYATIKLQIGKHMAPPRHNKRIPYRINCYDDTGEITLSYFRARGDYLKTTLPEGEVRYVGGKVEEYNGKLQINHPDFTADEEEMKTLPLFEPVYPMTAGLAAKTLRKSIAQLIDELPTLPEWLDKPLIDREKWPTFNASITGLHQADLPEIIVGNSVHRQRIAFDEIFANQLALALTRKHVVAISGNQIKANDELVTKLKKQLPFELTASQVTSYDEIKQDMQAEQRMVRLLQGDVGSGKTVVALMAMLNAIEAGYQAAIMAPTEILARQHMEFMTPYCETLGVKIELLTGRNKGKARAAILARLESGEIDLLIGTHALFQADVGFKNLGLAVIDEQHRFGVHQRLALQNKGLKTDLLVMTATPIPRTLVLTNYGDMSVSKLTEKPAGRKPIKTVAMPLEKLGDIMQAASRAINDNQRIYWICPLVEESELMPLTNVEDRFAMLNHAHPGQVGLVHGRMKGEEKDAVMQKFQNGEIKILVATTVVEVGVNVPEATIMIIEHAERFGLSQLHQLRGRVGRGSEQSNCILLYGAPLGKVAQERLKIMRQTEDGFLISEKDLQLRGGGDLLGAQQSGEIRMRLADVENQADLIEIAHKQARLIIETDPHLSQDKNKNLRVLLYLFDRDQAIKLLNAG</sequence>
<keyword evidence="7 15" id="KW-0067">ATP-binding</keyword>
<evidence type="ECO:0000256" key="9">
    <source>
        <dbReference type="ARBA" id="ARBA00023172"/>
    </source>
</evidence>
<dbReference type="PROSITE" id="PS51194">
    <property type="entry name" value="HELICASE_CTER"/>
    <property type="match status" value="1"/>
</dbReference>
<dbReference type="GO" id="GO:0043138">
    <property type="term" value="F:3'-5' DNA helicase activity"/>
    <property type="evidence" value="ECO:0007669"/>
    <property type="project" value="UniProtKB-EC"/>
</dbReference>
<dbReference type="InterPro" id="IPR033454">
    <property type="entry name" value="RecG_wedge"/>
</dbReference>
<protein>
    <recommendedName>
        <fullName evidence="2 15">ATP-dependent DNA helicase RecG</fullName>
        <ecNumber evidence="13 15">5.6.2.4</ecNumber>
    </recommendedName>
</protein>
<dbReference type="GO" id="GO:0016887">
    <property type="term" value="F:ATP hydrolysis activity"/>
    <property type="evidence" value="ECO:0007669"/>
    <property type="project" value="RHEA"/>
</dbReference>
<dbReference type="Pfam" id="PF17191">
    <property type="entry name" value="RecG_wedge"/>
    <property type="match status" value="1"/>
</dbReference>
<keyword evidence="11" id="KW-0413">Isomerase</keyword>
<dbReference type="InterPro" id="IPR001650">
    <property type="entry name" value="Helicase_C-like"/>
</dbReference>
<dbReference type="SMART" id="SM00490">
    <property type="entry name" value="HELICc"/>
    <property type="match status" value="1"/>
</dbReference>
<evidence type="ECO:0000256" key="12">
    <source>
        <dbReference type="ARBA" id="ARBA00034617"/>
    </source>
</evidence>
<evidence type="ECO:0000256" key="10">
    <source>
        <dbReference type="ARBA" id="ARBA00023204"/>
    </source>
</evidence>
<dbReference type="Gene3D" id="3.40.50.300">
    <property type="entry name" value="P-loop containing nucleotide triphosphate hydrolases"/>
    <property type="match status" value="2"/>
</dbReference>
<feature type="domain" description="Helicase ATP-binding" evidence="16">
    <location>
        <begin position="290"/>
        <end position="451"/>
    </location>
</feature>
<dbReference type="CDD" id="cd17992">
    <property type="entry name" value="DEXHc_RecG"/>
    <property type="match status" value="1"/>
</dbReference>
<comment type="catalytic activity">
    <reaction evidence="14 15">
        <text>ATP + H2O = ADP + phosphate + H(+)</text>
        <dbReference type="Rhea" id="RHEA:13065"/>
        <dbReference type="ChEBI" id="CHEBI:15377"/>
        <dbReference type="ChEBI" id="CHEBI:15378"/>
        <dbReference type="ChEBI" id="CHEBI:30616"/>
        <dbReference type="ChEBI" id="CHEBI:43474"/>
        <dbReference type="ChEBI" id="CHEBI:456216"/>
        <dbReference type="EC" id="5.6.2.4"/>
    </reaction>
</comment>
<dbReference type="InterPro" id="IPR047112">
    <property type="entry name" value="RecG/Mfd"/>
</dbReference>
<evidence type="ECO:0000256" key="4">
    <source>
        <dbReference type="ARBA" id="ARBA00022763"/>
    </source>
</evidence>
<keyword evidence="10 15" id="KW-0234">DNA repair</keyword>
<dbReference type="Gene3D" id="2.40.50.140">
    <property type="entry name" value="Nucleic acid-binding proteins"/>
    <property type="match status" value="1"/>
</dbReference>
<evidence type="ECO:0000256" key="2">
    <source>
        <dbReference type="ARBA" id="ARBA00017846"/>
    </source>
</evidence>
<accession>A0A2A4Z907</accession>
<dbReference type="EC" id="5.6.2.4" evidence="13 15"/>
<comment type="catalytic activity">
    <reaction evidence="12 15">
        <text>Couples ATP hydrolysis with the unwinding of duplex DNA by translocating in the 3'-5' direction.</text>
        <dbReference type="EC" id="5.6.2.4"/>
    </reaction>
</comment>
<feature type="domain" description="Helicase C-terminal" evidence="17">
    <location>
        <begin position="473"/>
        <end position="629"/>
    </location>
</feature>
<evidence type="ECO:0000256" key="6">
    <source>
        <dbReference type="ARBA" id="ARBA00022806"/>
    </source>
</evidence>
<keyword evidence="9 15" id="KW-0233">DNA recombination</keyword>
<dbReference type="Pfam" id="PF00270">
    <property type="entry name" value="DEAD"/>
    <property type="match status" value="1"/>
</dbReference>
<dbReference type="NCBIfam" id="NF008168">
    <property type="entry name" value="PRK10917.2-2"/>
    <property type="match status" value="1"/>
</dbReference>
<evidence type="ECO:0000256" key="14">
    <source>
        <dbReference type="ARBA" id="ARBA00048988"/>
    </source>
</evidence>
<keyword evidence="6 15" id="KW-0347">Helicase</keyword>
<reference key="1">
    <citation type="submission" date="2017-08" db="EMBL/GenBank/DDBJ databases">
        <title>A dynamic microbial community with high functional redundancy inhabits the cold, oxic subseafloor aquifer.</title>
        <authorList>
            <person name="Tully B.J."/>
            <person name="Wheat C.G."/>
            <person name="Glazer B.T."/>
            <person name="Huber J.A."/>
        </authorList>
    </citation>
    <scope>NUCLEOTIDE SEQUENCE [LARGE SCALE GENOMIC DNA]</scope>
</reference>
<evidence type="ECO:0000256" key="8">
    <source>
        <dbReference type="ARBA" id="ARBA00023125"/>
    </source>
</evidence>
<dbReference type="NCBIfam" id="NF008164">
    <property type="entry name" value="PRK10917.1-2"/>
    <property type="match status" value="1"/>
</dbReference>
<dbReference type="EMBL" id="NVUS01000003">
    <property type="protein sequence ID" value="PCJ03006.1"/>
    <property type="molecule type" value="Genomic_DNA"/>
</dbReference>
<dbReference type="NCBIfam" id="TIGR00643">
    <property type="entry name" value="recG"/>
    <property type="match status" value="1"/>
</dbReference>
<dbReference type="GO" id="GO:0003677">
    <property type="term" value="F:DNA binding"/>
    <property type="evidence" value="ECO:0007669"/>
    <property type="project" value="UniProtKB-KW"/>
</dbReference>
<dbReference type="PROSITE" id="PS51192">
    <property type="entry name" value="HELICASE_ATP_BIND_1"/>
    <property type="match status" value="1"/>
</dbReference>
<keyword evidence="5 15" id="KW-0378">Hydrolase</keyword>
<dbReference type="InterPro" id="IPR011545">
    <property type="entry name" value="DEAD/DEAH_box_helicase_dom"/>
</dbReference>
<dbReference type="InterPro" id="IPR014001">
    <property type="entry name" value="Helicase_ATP-bd"/>
</dbReference>
<name>A0A2A4Z907_9PROT</name>
<dbReference type="InterPro" id="IPR012340">
    <property type="entry name" value="NA-bd_OB-fold"/>
</dbReference>
<dbReference type="AlphaFoldDB" id="A0A2A4Z907"/>
<evidence type="ECO:0000256" key="7">
    <source>
        <dbReference type="ARBA" id="ARBA00022840"/>
    </source>
</evidence>
<comment type="function">
    <text evidence="15">Plays a critical role in recombination and DNA repair. Helps process Holliday junction intermediates to mature products by catalyzing branch migration. Has replication fork regression activity, unwinds stalled or blocked replication forks to make a HJ that can be resolved. Has a DNA unwinding activity characteristic of a DNA helicase with 3'-5' polarity.</text>
</comment>
<proteinExistence type="inferred from homology"/>
<dbReference type="Pfam" id="PF19833">
    <property type="entry name" value="RecG_dom3_C"/>
    <property type="match status" value="1"/>
</dbReference>
<keyword evidence="4 15" id="KW-0227">DNA damage</keyword>
<keyword evidence="3 15" id="KW-0547">Nucleotide-binding</keyword>
<dbReference type="GO" id="GO:0006281">
    <property type="term" value="P:DNA repair"/>
    <property type="evidence" value="ECO:0007669"/>
    <property type="project" value="UniProtKB-UniRule"/>
</dbReference>
<dbReference type="SMART" id="SM00487">
    <property type="entry name" value="DEXDc"/>
    <property type="match status" value="1"/>
</dbReference>
<dbReference type="PANTHER" id="PTHR47964">
    <property type="entry name" value="ATP-DEPENDENT DNA HELICASE HOMOLOG RECG, CHLOROPLASTIC"/>
    <property type="match status" value="1"/>
</dbReference>
<evidence type="ECO:0000313" key="18">
    <source>
        <dbReference type="EMBL" id="PCJ03006.1"/>
    </source>
</evidence>
<dbReference type="Pfam" id="PF00271">
    <property type="entry name" value="Helicase_C"/>
    <property type="match status" value="1"/>
</dbReference>
<dbReference type="CDD" id="cd04488">
    <property type="entry name" value="RecG_wedge_OBF"/>
    <property type="match status" value="1"/>
</dbReference>
<comment type="caution">
    <text evidence="18">The sequence shown here is derived from an EMBL/GenBank/DDBJ whole genome shotgun (WGS) entry which is preliminary data.</text>
</comment>
<evidence type="ECO:0000256" key="5">
    <source>
        <dbReference type="ARBA" id="ARBA00022801"/>
    </source>
</evidence>
<gene>
    <name evidence="18" type="ORF">COB13_03445</name>
</gene>
<evidence type="ECO:0000259" key="17">
    <source>
        <dbReference type="PROSITE" id="PS51194"/>
    </source>
</evidence>
<evidence type="ECO:0000256" key="11">
    <source>
        <dbReference type="ARBA" id="ARBA00023235"/>
    </source>
</evidence>
<dbReference type="NCBIfam" id="NF008165">
    <property type="entry name" value="PRK10917.1-3"/>
    <property type="match status" value="1"/>
</dbReference>
<reference evidence="18" key="2">
    <citation type="journal article" date="2018" name="ISME J.">
        <title>A dynamic microbial community with high functional redundancy inhabits the cold, oxic subseafloor aquifer.</title>
        <authorList>
            <person name="Tully B.J."/>
            <person name="Wheat C.G."/>
            <person name="Glazer B.T."/>
            <person name="Huber J.A."/>
        </authorList>
    </citation>
    <scope>NUCLEOTIDE SEQUENCE</scope>
    <source>
        <strain evidence="18">NORP83</strain>
    </source>
</reference>
<comment type="similarity">
    <text evidence="1 15">Belongs to the helicase family. RecG subfamily.</text>
</comment>
<organism evidence="18">
    <name type="scientific">OCS116 cluster bacterium</name>
    <dbReference type="NCBI Taxonomy" id="2030921"/>
    <lineage>
        <taxon>Bacteria</taxon>
        <taxon>Pseudomonadati</taxon>
        <taxon>Pseudomonadota</taxon>
        <taxon>Alphaproteobacteria</taxon>
        <taxon>OCS116 cluster</taxon>
    </lineage>
</organism>
<dbReference type="InterPro" id="IPR045562">
    <property type="entry name" value="RecG_dom3_C"/>
</dbReference>
<dbReference type="GO" id="GO:0005524">
    <property type="term" value="F:ATP binding"/>
    <property type="evidence" value="ECO:0007669"/>
    <property type="project" value="UniProtKB-KW"/>
</dbReference>
<dbReference type="InterPro" id="IPR027417">
    <property type="entry name" value="P-loop_NTPase"/>
</dbReference>
<evidence type="ECO:0000256" key="13">
    <source>
        <dbReference type="ARBA" id="ARBA00034808"/>
    </source>
</evidence>
<dbReference type="GO" id="GO:0006310">
    <property type="term" value="P:DNA recombination"/>
    <property type="evidence" value="ECO:0007669"/>
    <property type="project" value="UniProtKB-UniRule"/>
</dbReference>